<protein>
    <submittedName>
        <fullName evidence="1">Uncharacterized protein</fullName>
    </submittedName>
</protein>
<dbReference type="EMBL" id="BDIP01010523">
    <property type="protein sequence ID" value="GIQ92775.1"/>
    <property type="molecule type" value="Genomic_DNA"/>
</dbReference>
<sequence>YDTTTSTWACWGEAPLNLDAGIGINTDADTAMVFGVEPEVKGAGEGEKERKTLCYRVKIGRKREQPVNLLLETP</sequence>
<feature type="non-terminal residue" evidence="1">
    <location>
        <position position="1"/>
    </location>
</feature>
<keyword evidence="2" id="KW-1185">Reference proteome</keyword>
<dbReference type="AlphaFoldDB" id="A0A9K3GS51"/>
<dbReference type="Proteomes" id="UP000265618">
    <property type="component" value="Unassembled WGS sequence"/>
</dbReference>
<accession>A0A9K3GS51</accession>
<evidence type="ECO:0000313" key="1">
    <source>
        <dbReference type="EMBL" id="GIQ92775.1"/>
    </source>
</evidence>
<evidence type="ECO:0000313" key="2">
    <source>
        <dbReference type="Proteomes" id="UP000265618"/>
    </source>
</evidence>
<reference evidence="1 2" key="1">
    <citation type="journal article" date="2018" name="PLoS ONE">
        <title>The draft genome of Kipferlia bialata reveals reductive genome evolution in fornicate parasites.</title>
        <authorList>
            <person name="Tanifuji G."/>
            <person name="Takabayashi S."/>
            <person name="Kume K."/>
            <person name="Takagi M."/>
            <person name="Nakayama T."/>
            <person name="Kamikawa R."/>
            <person name="Inagaki Y."/>
            <person name="Hashimoto T."/>
        </authorList>
    </citation>
    <scope>NUCLEOTIDE SEQUENCE [LARGE SCALE GENOMIC DNA]</scope>
    <source>
        <strain evidence="1">NY0173</strain>
    </source>
</reference>
<organism evidence="1 2">
    <name type="scientific">Kipferlia bialata</name>
    <dbReference type="NCBI Taxonomy" id="797122"/>
    <lineage>
        <taxon>Eukaryota</taxon>
        <taxon>Metamonada</taxon>
        <taxon>Carpediemonas-like organisms</taxon>
        <taxon>Kipferlia</taxon>
    </lineage>
</organism>
<feature type="non-terminal residue" evidence="1">
    <location>
        <position position="74"/>
    </location>
</feature>
<comment type="caution">
    <text evidence="1">The sequence shown here is derived from an EMBL/GenBank/DDBJ whole genome shotgun (WGS) entry which is preliminary data.</text>
</comment>
<gene>
    <name evidence="1" type="ORF">KIPB_016741</name>
</gene>
<name>A0A9K3GS51_9EUKA</name>
<proteinExistence type="predicted"/>